<dbReference type="EMBL" id="QKVK01000003">
    <property type="protein sequence ID" value="PZF77434.1"/>
    <property type="molecule type" value="Genomic_DNA"/>
</dbReference>
<evidence type="ECO:0000256" key="5">
    <source>
        <dbReference type="SAM" id="MobiDB-lite"/>
    </source>
</evidence>
<protein>
    <submittedName>
        <fullName evidence="7">Calcium-binding protein</fullName>
    </submittedName>
</protein>
<keyword evidence="3" id="KW-0809">Transit peptide</keyword>
<gene>
    <name evidence="7" type="ORF">DK847_08935</name>
</gene>
<name>A0A2W2BAW8_9HYPH</name>
<dbReference type="AlphaFoldDB" id="A0A2W2BAW8"/>
<dbReference type="GO" id="GO:0016020">
    <property type="term" value="C:membrane"/>
    <property type="evidence" value="ECO:0007669"/>
    <property type="project" value="UniProtKB-SubCell"/>
</dbReference>
<comment type="similarity">
    <text evidence="2">Belongs to the Tim44 family.</text>
</comment>
<dbReference type="InterPro" id="IPR039544">
    <property type="entry name" value="Tim44-like"/>
</dbReference>
<feature type="domain" description="Tim44-like" evidence="6">
    <location>
        <begin position="86"/>
        <end position="232"/>
    </location>
</feature>
<keyword evidence="8" id="KW-1185">Reference proteome</keyword>
<dbReference type="PANTHER" id="PTHR10721:SF1">
    <property type="entry name" value="MITOCHONDRIAL IMPORT INNER MEMBRANE TRANSLOCASE SUBUNIT TIM44"/>
    <property type="match status" value="1"/>
</dbReference>
<dbReference type="InterPro" id="IPR016985">
    <property type="entry name" value="UCP031890_Tim44-rel"/>
</dbReference>
<dbReference type="InterPro" id="IPR007379">
    <property type="entry name" value="Tim44-like_dom"/>
</dbReference>
<dbReference type="SMART" id="SM00978">
    <property type="entry name" value="Tim44"/>
    <property type="match status" value="1"/>
</dbReference>
<dbReference type="SUPFAM" id="SSF54427">
    <property type="entry name" value="NTF2-like"/>
    <property type="match status" value="1"/>
</dbReference>
<reference evidence="8" key="1">
    <citation type="submission" date="2018-06" db="EMBL/GenBank/DDBJ databases">
        <title>Aestuariibacter litoralis strain KCTC 52945T.</title>
        <authorList>
            <person name="Li X."/>
            <person name="Salam N."/>
            <person name="Li J.-L."/>
            <person name="Chen Y.-M."/>
            <person name="Yang Z.-W."/>
            <person name="Zhang L.-Y."/>
            <person name="Han M.-X."/>
            <person name="Xiao M."/>
            <person name="Li W.-J."/>
        </authorList>
    </citation>
    <scope>NUCLEOTIDE SEQUENCE [LARGE SCALE GENOMIC DNA]</scope>
    <source>
        <strain evidence="8">KCTC 52945</strain>
    </source>
</reference>
<dbReference type="Proteomes" id="UP000248795">
    <property type="component" value="Unassembled WGS sequence"/>
</dbReference>
<organism evidence="7 8">
    <name type="scientific">Aestuariivirga litoralis</name>
    <dbReference type="NCBI Taxonomy" id="2650924"/>
    <lineage>
        <taxon>Bacteria</taxon>
        <taxon>Pseudomonadati</taxon>
        <taxon>Pseudomonadota</taxon>
        <taxon>Alphaproteobacteria</taxon>
        <taxon>Hyphomicrobiales</taxon>
        <taxon>Aestuariivirgaceae</taxon>
        <taxon>Aestuariivirga</taxon>
    </lineage>
</organism>
<evidence type="ECO:0000256" key="1">
    <source>
        <dbReference type="ARBA" id="ARBA00004370"/>
    </source>
</evidence>
<accession>A0A2W2BAW8</accession>
<evidence type="ECO:0000313" key="8">
    <source>
        <dbReference type="Proteomes" id="UP000248795"/>
    </source>
</evidence>
<evidence type="ECO:0000256" key="4">
    <source>
        <dbReference type="ARBA" id="ARBA00023136"/>
    </source>
</evidence>
<evidence type="ECO:0000313" key="7">
    <source>
        <dbReference type="EMBL" id="PZF77434.1"/>
    </source>
</evidence>
<sequence length="234" mass="25404">MSFDPLNILLLAVALVVFWRLRSVLGTRTGTEKPPFDLFGTRRGTQDPNAPVTRLPETPPPSAKDSADREPALPVWKGYAEDGSALASGLERIAGTDPAFSPRGFVEGAKLAYEMIIDAFAKGDKAALKNLLSKEVFDGFSRAIDGRTSYGQRVESRFVGIDKATILQADLTGRKASITVEFVSELISATYDKAGQVVDGNPSEIRQVTDVWTFERDVGSRDPNWKLVATEAPA</sequence>
<feature type="region of interest" description="Disordered" evidence="5">
    <location>
        <begin position="34"/>
        <end position="70"/>
    </location>
</feature>
<dbReference type="PIRSF" id="PIRSF031890">
    <property type="entry name" value="UCP031890_transporter_Tim44"/>
    <property type="match status" value="1"/>
</dbReference>
<dbReference type="Gene3D" id="3.10.450.240">
    <property type="match status" value="1"/>
</dbReference>
<evidence type="ECO:0000256" key="2">
    <source>
        <dbReference type="ARBA" id="ARBA00009597"/>
    </source>
</evidence>
<dbReference type="RefSeq" id="WP_111197879.1">
    <property type="nucleotide sequence ID" value="NZ_QKVK01000003.1"/>
</dbReference>
<comment type="caution">
    <text evidence="7">The sequence shown here is derived from an EMBL/GenBank/DDBJ whole genome shotgun (WGS) entry which is preliminary data.</text>
</comment>
<proteinExistence type="inferred from homology"/>
<dbReference type="GO" id="GO:0030150">
    <property type="term" value="P:protein import into mitochondrial matrix"/>
    <property type="evidence" value="ECO:0007669"/>
    <property type="project" value="TreeGrafter"/>
</dbReference>
<keyword evidence="4" id="KW-0472">Membrane</keyword>
<dbReference type="NCBIfam" id="NF033779">
    <property type="entry name" value="Tim44_TimA_adap"/>
    <property type="match status" value="1"/>
</dbReference>
<evidence type="ECO:0000256" key="3">
    <source>
        <dbReference type="ARBA" id="ARBA00022946"/>
    </source>
</evidence>
<dbReference type="GO" id="GO:0051087">
    <property type="term" value="F:protein-folding chaperone binding"/>
    <property type="evidence" value="ECO:0007669"/>
    <property type="project" value="TreeGrafter"/>
</dbReference>
<dbReference type="PANTHER" id="PTHR10721">
    <property type="entry name" value="MITOCHONDRIAL IMPORT INNER MEMBRANE TRANSLOCASE SUBUNIT TIM44"/>
    <property type="match status" value="1"/>
</dbReference>
<dbReference type="InterPro" id="IPR032710">
    <property type="entry name" value="NTF2-like_dom_sf"/>
</dbReference>
<dbReference type="Pfam" id="PF04280">
    <property type="entry name" value="Tim44"/>
    <property type="match status" value="1"/>
</dbReference>
<comment type="subcellular location">
    <subcellularLocation>
        <location evidence="1">Membrane</location>
    </subcellularLocation>
</comment>
<evidence type="ECO:0000259" key="6">
    <source>
        <dbReference type="SMART" id="SM00978"/>
    </source>
</evidence>